<protein>
    <recommendedName>
        <fullName evidence="5">HTH lysR-type domain-containing protein</fullName>
    </recommendedName>
</protein>
<dbReference type="InterPro" id="IPR036390">
    <property type="entry name" value="WH_DNA-bd_sf"/>
</dbReference>
<dbReference type="InterPro" id="IPR000847">
    <property type="entry name" value="LysR_HTH_N"/>
</dbReference>
<dbReference type="PANTHER" id="PTHR30126">
    <property type="entry name" value="HTH-TYPE TRANSCRIPTIONAL REGULATOR"/>
    <property type="match status" value="1"/>
</dbReference>
<gene>
    <name evidence="6" type="ORF">C9J27_07240</name>
</gene>
<evidence type="ECO:0000256" key="2">
    <source>
        <dbReference type="ARBA" id="ARBA00023015"/>
    </source>
</evidence>
<feature type="domain" description="HTH lysR-type" evidence="5">
    <location>
        <begin position="6"/>
        <end position="63"/>
    </location>
</feature>
<keyword evidence="4" id="KW-0804">Transcription</keyword>
<dbReference type="RefSeq" id="WP_107187053.1">
    <property type="nucleotide sequence ID" value="NZ_JAUZMX010000002.1"/>
</dbReference>
<dbReference type="PRINTS" id="PR00039">
    <property type="entry name" value="HTHLYSR"/>
</dbReference>
<organism evidence="6 7">
    <name type="scientific">Photobacterium kishitanii</name>
    <dbReference type="NCBI Taxonomy" id="318456"/>
    <lineage>
        <taxon>Bacteria</taxon>
        <taxon>Pseudomonadati</taxon>
        <taxon>Pseudomonadota</taxon>
        <taxon>Gammaproteobacteria</taxon>
        <taxon>Vibrionales</taxon>
        <taxon>Vibrionaceae</taxon>
        <taxon>Photobacterium</taxon>
    </lineage>
</organism>
<dbReference type="EMBL" id="PYNF01000004">
    <property type="protein sequence ID" value="PSV00029.1"/>
    <property type="molecule type" value="Genomic_DNA"/>
</dbReference>
<evidence type="ECO:0000256" key="3">
    <source>
        <dbReference type="ARBA" id="ARBA00023125"/>
    </source>
</evidence>
<dbReference type="Gene3D" id="1.10.10.10">
    <property type="entry name" value="Winged helix-like DNA-binding domain superfamily/Winged helix DNA-binding domain"/>
    <property type="match status" value="1"/>
</dbReference>
<evidence type="ECO:0000256" key="1">
    <source>
        <dbReference type="ARBA" id="ARBA00009437"/>
    </source>
</evidence>
<dbReference type="InterPro" id="IPR005119">
    <property type="entry name" value="LysR_subst-bd"/>
</dbReference>
<dbReference type="GO" id="GO:0003700">
    <property type="term" value="F:DNA-binding transcription factor activity"/>
    <property type="evidence" value="ECO:0007669"/>
    <property type="project" value="InterPro"/>
</dbReference>
<dbReference type="PANTHER" id="PTHR30126:SF91">
    <property type="entry name" value="LYSR FAMILY TRANSCRIPTIONAL REGULATOR"/>
    <property type="match status" value="1"/>
</dbReference>
<dbReference type="SUPFAM" id="SSF53850">
    <property type="entry name" value="Periplasmic binding protein-like II"/>
    <property type="match status" value="1"/>
</dbReference>
<keyword evidence="3" id="KW-0238">DNA-binding</keyword>
<dbReference type="AlphaFoldDB" id="A0A2T3KKJ3"/>
<dbReference type="Gene3D" id="3.40.190.290">
    <property type="match status" value="1"/>
</dbReference>
<dbReference type="GO" id="GO:0000976">
    <property type="term" value="F:transcription cis-regulatory region binding"/>
    <property type="evidence" value="ECO:0007669"/>
    <property type="project" value="TreeGrafter"/>
</dbReference>
<comment type="similarity">
    <text evidence="1">Belongs to the LysR transcriptional regulatory family.</text>
</comment>
<keyword evidence="2" id="KW-0805">Transcription regulation</keyword>
<reference evidence="6 7" key="1">
    <citation type="submission" date="2018-01" db="EMBL/GenBank/DDBJ databases">
        <title>Whole genome sequencing of Histamine producing bacteria.</title>
        <authorList>
            <person name="Butler K."/>
        </authorList>
    </citation>
    <scope>NUCLEOTIDE SEQUENCE [LARGE SCALE GENOMIC DNA]</scope>
    <source>
        <strain evidence="6 7">FS-7.2</strain>
    </source>
</reference>
<dbReference type="Pfam" id="PF03466">
    <property type="entry name" value="LysR_substrate"/>
    <property type="match status" value="1"/>
</dbReference>
<dbReference type="SUPFAM" id="SSF46785">
    <property type="entry name" value="Winged helix' DNA-binding domain"/>
    <property type="match status" value="1"/>
</dbReference>
<evidence type="ECO:0000256" key="4">
    <source>
        <dbReference type="ARBA" id="ARBA00023163"/>
    </source>
</evidence>
<accession>A0A2T3KKJ3</accession>
<sequence length="297" mass="33373">MYKIDWTLAQLEIFVAAVEQGSFSAAGRKLGIAQSKVSNSVADLELILGLQLFSRAKKTPTPTPEGNKFYDNAKSILVKCERINTDMINISMGMENALTIAIEDGLPFGNIDLIFKEIAAKFPSLSLTIINAPHKEIIQGVINRNIDLAVTLSPSIFSEFIEQRHLDHVKQILITSKNHPIAQLHSPSTRDLSEYREIKLITDLDENKYSSSCWYLTNYFNIAGVVSLGIGWALVPETVFNWTVNENDGLVSIKKDNYKTTLPLEMKLLKRVDHINGPVMRWLYEKFDAVFGGRDLN</sequence>
<dbReference type="InterPro" id="IPR036388">
    <property type="entry name" value="WH-like_DNA-bd_sf"/>
</dbReference>
<dbReference type="Proteomes" id="UP000241426">
    <property type="component" value="Unassembled WGS sequence"/>
</dbReference>
<dbReference type="PROSITE" id="PS50931">
    <property type="entry name" value="HTH_LYSR"/>
    <property type="match status" value="1"/>
</dbReference>
<dbReference type="CDD" id="cd05466">
    <property type="entry name" value="PBP2_LTTR_substrate"/>
    <property type="match status" value="1"/>
</dbReference>
<evidence type="ECO:0000313" key="6">
    <source>
        <dbReference type="EMBL" id="PSV00029.1"/>
    </source>
</evidence>
<comment type="caution">
    <text evidence="6">The sequence shown here is derived from an EMBL/GenBank/DDBJ whole genome shotgun (WGS) entry which is preliminary data.</text>
</comment>
<dbReference type="Pfam" id="PF00126">
    <property type="entry name" value="HTH_1"/>
    <property type="match status" value="1"/>
</dbReference>
<dbReference type="FunFam" id="1.10.10.10:FF:000001">
    <property type="entry name" value="LysR family transcriptional regulator"/>
    <property type="match status" value="1"/>
</dbReference>
<name>A0A2T3KKJ3_9GAMM</name>
<evidence type="ECO:0000259" key="5">
    <source>
        <dbReference type="PROSITE" id="PS50931"/>
    </source>
</evidence>
<evidence type="ECO:0000313" key="7">
    <source>
        <dbReference type="Proteomes" id="UP000241426"/>
    </source>
</evidence>
<proteinExistence type="inferred from homology"/>